<organism evidence="2 3">
    <name type="scientific">Armatimonas rosea</name>
    <dbReference type="NCBI Taxonomy" id="685828"/>
    <lineage>
        <taxon>Bacteria</taxon>
        <taxon>Bacillati</taxon>
        <taxon>Armatimonadota</taxon>
        <taxon>Armatimonadia</taxon>
        <taxon>Armatimonadales</taxon>
        <taxon>Armatimonadaceae</taxon>
        <taxon>Armatimonas</taxon>
    </lineage>
</organism>
<protein>
    <submittedName>
        <fullName evidence="2">Phosphoribosyl 1,2-cyclic phosphate phosphodiesterase</fullName>
        <ecNumber evidence="2">3.1.4.55</ecNumber>
    </submittedName>
</protein>
<comment type="caution">
    <text evidence="2">The sequence shown here is derived from an EMBL/GenBank/DDBJ whole genome shotgun (WGS) entry which is preliminary data.</text>
</comment>
<evidence type="ECO:0000259" key="1">
    <source>
        <dbReference type="Pfam" id="PF12706"/>
    </source>
</evidence>
<dbReference type="GO" id="GO:0103043">
    <property type="term" value="F:phosphoribosyl 1,2-cyclic phosphate phosphodiesterase activity"/>
    <property type="evidence" value="ECO:0007669"/>
    <property type="project" value="UniProtKB-EC"/>
</dbReference>
<dbReference type="InterPro" id="IPR001279">
    <property type="entry name" value="Metallo-B-lactamas"/>
</dbReference>
<accession>A0A7W9SNQ4</accession>
<dbReference type="EC" id="3.1.4.55" evidence="2"/>
<dbReference type="InterPro" id="IPR036866">
    <property type="entry name" value="RibonucZ/Hydroxyglut_hydro"/>
</dbReference>
<dbReference type="AlphaFoldDB" id="A0A7W9SNQ4"/>
<proteinExistence type="predicted"/>
<keyword evidence="3" id="KW-1185">Reference proteome</keyword>
<name>A0A7W9SNQ4_ARMRO</name>
<dbReference type="Proteomes" id="UP000520814">
    <property type="component" value="Unassembled WGS sequence"/>
</dbReference>
<dbReference type="Gene3D" id="3.60.15.10">
    <property type="entry name" value="Ribonuclease Z/Hydroxyacylglutathione hydrolase-like"/>
    <property type="match status" value="1"/>
</dbReference>
<gene>
    <name evidence="2" type="ORF">HNQ39_001752</name>
</gene>
<dbReference type="Pfam" id="PF12706">
    <property type="entry name" value="Lactamase_B_2"/>
    <property type="match status" value="1"/>
</dbReference>
<dbReference type="EMBL" id="JACHGW010000002">
    <property type="protein sequence ID" value="MBB6049961.1"/>
    <property type="molecule type" value="Genomic_DNA"/>
</dbReference>
<dbReference type="RefSeq" id="WP_184194021.1">
    <property type="nucleotide sequence ID" value="NZ_JACHGW010000002.1"/>
</dbReference>
<sequence length="274" mass="29207">MELTIFGTAAAEGWPAPFCRCPACQEARRRGGPNLRARSGALLDSDLKIDFSADTVMQMLRTGRDLADVRAIVFTHQHSDHIVPTELEWASGPFTNTPPAQPIAVFGNAQVMQMLAQVFPEPAKANLDFRPPLEALVPVTTPMGDLILPLPADHAPGAFVLRITRNDGKSLFYGHDSGLYPEATLVALAGGSPLDIAVFDCTYGGAKSSNRGHMGVDGVIQMAQTLRECGAATAATKLIATHFSHNGGLMHEELVEAFLPHGIAVAYDGIVVRA</sequence>
<dbReference type="SUPFAM" id="SSF56281">
    <property type="entry name" value="Metallo-hydrolase/oxidoreductase"/>
    <property type="match status" value="1"/>
</dbReference>
<dbReference type="PANTHER" id="PTHR42663">
    <property type="entry name" value="HYDROLASE C777.06C-RELATED-RELATED"/>
    <property type="match status" value="1"/>
</dbReference>
<keyword evidence="2" id="KW-0378">Hydrolase</keyword>
<evidence type="ECO:0000313" key="3">
    <source>
        <dbReference type="Proteomes" id="UP000520814"/>
    </source>
</evidence>
<feature type="domain" description="Metallo-beta-lactamase" evidence="1">
    <location>
        <begin position="52"/>
        <end position="243"/>
    </location>
</feature>
<evidence type="ECO:0000313" key="2">
    <source>
        <dbReference type="EMBL" id="MBB6049961.1"/>
    </source>
</evidence>
<dbReference type="PANTHER" id="PTHR42663:SF6">
    <property type="entry name" value="HYDROLASE C777.06C-RELATED"/>
    <property type="match status" value="1"/>
</dbReference>
<reference evidence="2 3" key="1">
    <citation type="submission" date="2020-08" db="EMBL/GenBank/DDBJ databases">
        <title>Genomic Encyclopedia of Type Strains, Phase IV (KMG-IV): sequencing the most valuable type-strain genomes for metagenomic binning, comparative biology and taxonomic classification.</title>
        <authorList>
            <person name="Goeker M."/>
        </authorList>
    </citation>
    <scope>NUCLEOTIDE SEQUENCE [LARGE SCALE GENOMIC DNA]</scope>
    <source>
        <strain evidence="2 3">DSM 23562</strain>
    </source>
</reference>